<feature type="domain" description="Reverse transcriptase zinc-binding" evidence="1">
    <location>
        <begin position="35"/>
        <end position="85"/>
    </location>
</feature>
<gene>
    <name evidence="2" type="primary">Sb0391s002010</name>
    <name evidence="2" type="ORF">SORBIDRAFT_0391s002010</name>
</gene>
<dbReference type="InterPro" id="IPR026960">
    <property type="entry name" value="RVT-Znf"/>
</dbReference>
<proteinExistence type="predicted"/>
<name>C6JSD1_SORBI</name>
<feature type="non-terminal residue" evidence="2">
    <location>
        <position position="1"/>
    </location>
</feature>
<accession>C6JSD1</accession>
<dbReference type="Pfam" id="PF13966">
    <property type="entry name" value="zf-RVT"/>
    <property type="match status" value="1"/>
</dbReference>
<evidence type="ECO:0000259" key="1">
    <source>
        <dbReference type="Pfam" id="PF13966"/>
    </source>
</evidence>
<dbReference type="PANTHER" id="PTHR47746:SF88">
    <property type="entry name" value="RNA-DIRECTED DNA POLYMERASE (REVERSE TRANSCRIPTASE)-RELATED FAMILY PROTEIN-RELATED"/>
    <property type="match status" value="1"/>
</dbReference>
<dbReference type="EMBL" id="GL002985">
    <property type="protein sequence ID" value="EES20477.1"/>
    <property type="molecule type" value="Genomic_DNA"/>
</dbReference>
<reference evidence="2" key="1">
    <citation type="journal article" date="2009" name="Nature">
        <title>The Sorghum bicolor genome and the diversification of grasses.</title>
        <authorList>
            <person name="Paterson A.H."/>
            <person name="Bowers J.E."/>
            <person name="Bruggmann R."/>
            <person name="Dubchak I."/>
            <person name="Grimwood J."/>
            <person name="Gundlach H."/>
            <person name="Haberer G."/>
            <person name="Hellsten U."/>
            <person name="Mitros T."/>
            <person name="Poliakov A."/>
            <person name="Schmutz J."/>
            <person name="Spannagl M."/>
            <person name="Tang H."/>
            <person name="Wang X."/>
            <person name="Wicker T."/>
            <person name="Bharti A.K."/>
            <person name="Chapman J."/>
            <person name="Feltus F.A."/>
            <person name="Gowik U."/>
            <person name="Grigoriev I.V."/>
            <person name="Lyons E."/>
            <person name="Maher C.A."/>
            <person name="Martis M."/>
            <person name="Narechania A."/>
            <person name="Otillar R.P."/>
            <person name="Penning B.W."/>
            <person name="Salamov A.A."/>
            <person name="Wang Y."/>
            <person name="Zhang L."/>
            <person name="Carpita N.C."/>
            <person name="Freeling M."/>
            <person name="Gingle A.R."/>
            <person name="Hash C.T."/>
            <person name="Keller B."/>
            <person name="Klein P."/>
            <person name="Kresovich S."/>
            <person name="McCann M.C."/>
            <person name="Ming R."/>
            <person name="Peterson D.G."/>
            <person name="Mehboob-ur-Rahman"/>
            <person name="Ware D."/>
            <person name="Westhoff P."/>
            <person name="Mayer K.F."/>
            <person name="Messing J."/>
            <person name="Rokhsar D.S."/>
        </authorList>
    </citation>
    <scope>NUCLEOTIDE SEQUENCE [LARGE SCALE GENOMIC DNA]</scope>
</reference>
<dbReference type="PANTHER" id="PTHR47746">
    <property type="entry name" value="ZF-RVT DOMAIN-CONTAINING PROTEIN"/>
    <property type="match status" value="1"/>
</dbReference>
<evidence type="ECO:0000313" key="2">
    <source>
        <dbReference type="EMBL" id="EES20477.1"/>
    </source>
</evidence>
<protein>
    <recommendedName>
        <fullName evidence="1">Reverse transcriptase zinc-binding domain-containing protein</fullName>
    </recommendedName>
</protein>
<organism evidence="2">
    <name type="scientific">Sorghum bicolor</name>
    <name type="common">Sorghum</name>
    <name type="synonym">Sorghum vulgare</name>
    <dbReference type="NCBI Taxonomy" id="4558"/>
    <lineage>
        <taxon>Eukaryota</taxon>
        <taxon>Viridiplantae</taxon>
        <taxon>Streptophyta</taxon>
        <taxon>Embryophyta</taxon>
        <taxon>Tracheophyta</taxon>
        <taxon>Spermatophyta</taxon>
        <taxon>Magnoliopsida</taxon>
        <taxon>Liliopsida</taxon>
        <taxon>Poales</taxon>
        <taxon>Poaceae</taxon>
        <taxon>PACMAD clade</taxon>
        <taxon>Panicoideae</taxon>
        <taxon>Andropogonodae</taxon>
        <taxon>Andropogoneae</taxon>
        <taxon>Sorghinae</taxon>
        <taxon>Sorghum</taxon>
    </lineage>
</organism>
<sequence length="183" mass="20782">RSADGAGIARFVTARRWARDITGARTTAVIADYLMLWDALQGRLWTAERRWRHGLQQHADCLLCGQEDETCDHLLAACIFTREIWYHILSTVELQHTVPSPSDTLVDWWLEARKQVPGGAFTRGFDSLVLLVSWELWKERNRRTFDGVCATTTQVLHRIRTEGESWIAAGFSKLAPLFAIASA</sequence>
<dbReference type="HOGENOM" id="CLU_000680_15_3_1"/>
<dbReference type="AlphaFoldDB" id="C6JSD1"/>